<evidence type="ECO:0000256" key="8">
    <source>
        <dbReference type="ARBA" id="ARBA00049498"/>
    </source>
</evidence>
<evidence type="ECO:0000259" key="9">
    <source>
        <dbReference type="Pfam" id="PF13460"/>
    </source>
</evidence>
<sequence>MKVLVVGGSGLIGRQVVAQLTQLGHEAVSASPSSGVNTVTGEGVAEAVAGVDTVVDVSNSPSWADDDVLNFFTTSTRNLLDAERAADVRHHVALSIVGADRTAESGYMRAKIAQEKEIVESGAPYSIVRATQFFEFVDGIADSMADGDTVRAPHGAFQPIAAADVATAVTRAAAADPVNGVVNIAGPERQGMDDFIRTRFAATGDGRRVVTDDDARYYGAILDDRSIVPVDGEDVVVYPTTFGEWMARQGA</sequence>
<evidence type="ECO:0000313" key="10">
    <source>
        <dbReference type="EMBL" id="ORB75399.1"/>
    </source>
</evidence>
<name>A0A1X0KLB9_MYCSC</name>
<organism evidence="10 11">
    <name type="scientific">Mycobacterium scrofulaceum</name>
    <dbReference type="NCBI Taxonomy" id="1783"/>
    <lineage>
        <taxon>Bacteria</taxon>
        <taxon>Bacillati</taxon>
        <taxon>Actinomycetota</taxon>
        <taxon>Actinomycetes</taxon>
        <taxon>Mycobacteriales</taxon>
        <taxon>Mycobacteriaceae</taxon>
        <taxon>Mycobacterium</taxon>
    </lineage>
</organism>
<evidence type="ECO:0000256" key="6">
    <source>
        <dbReference type="ARBA" id="ARBA00024059"/>
    </source>
</evidence>
<comment type="pathway">
    <text evidence="1">Porphyrin-containing compound metabolism; chlorophyll biosynthesis.</text>
</comment>
<evidence type="ECO:0000256" key="2">
    <source>
        <dbReference type="ARBA" id="ARBA00022857"/>
    </source>
</evidence>
<dbReference type="RefSeq" id="WP_083175247.1">
    <property type="nucleotide sequence ID" value="NZ_MVIJ01000004.1"/>
</dbReference>
<proteinExistence type="predicted"/>
<dbReference type="Gene3D" id="3.40.50.720">
    <property type="entry name" value="NAD(P)-binding Rossmann-like Domain"/>
    <property type="match status" value="1"/>
</dbReference>
<evidence type="ECO:0000313" key="11">
    <source>
        <dbReference type="Proteomes" id="UP000192601"/>
    </source>
</evidence>
<dbReference type="SUPFAM" id="SSF51735">
    <property type="entry name" value="NAD(P)-binding Rossmann-fold domains"/>
    <property type="match status" value="1"/>
</dbReference>
<dbReference type="PANTHER" id="PTHR47378:SF1">
    <property type="entry name" value="DIVINYL CHLOROPHYLLIDE A 8-VINYL-REDUCTASE, CHLOROPLASTIC"/>
    <property type="match status" value="1"/>
</dbReference>
<dbReference type="GO" id="GO:0015995">
    <property type="term" value="P:chlorophyll biosynthetic process"/>
    <property type="evidence" value="ECO:0007669"/>
    <property type="project" value="UniProtKB-KW"/>
</dbReference>
<dbReference type="STRING" id="1783.BST44_04510"/>
<dbReference type="InterPro" id="IPR044201">
    <property type="entry name" value="DVR-like"/>
</dbReference>
<accession>A0A1X0KLB9</accession>
<dbReference type="OrthoDB" id="9771302at2"/>
<dbReference type="InterPro" id="IPR016040">
    <property type="entry name" value="NAD(P)-bd_dom"/>
</dbReference>
<feature type="domain" description="NAD(P)-binding" evidence="9">
    <location>
        <begin position="7"/>
        <end position="173"/>
    </location>
</feature>
<keyword evidence="11" id="KW-1185">Reference proteome</keyword>
<dbReference type="EC" id="1.3.1.75" evidence="6"/>
<keyword evidence="3" id="KW-0809">Transit peptide</keyword>
<protein>
    <recommendedName>
        <fullName evidence="7">Divinyl chlorophyllide a 8-vinyl-reductase, chloroplastic</fullName>
        <ecNumber evidence="6">1.3.1.75</ecNumber>
    </recommendedName>
</protein>
<comment type="catalytic activity">
    <reaction evidence="8">
        <text>protochlorophyllide a + NADP(+) = 3,8-divinyl protochlorophyllide a + NADPH + H(+)</text>
        <dbReference type="Rhea" id="RHEA:48884"/>
        <dbReference type="ChEBI" id="CHEBI:15378"/>
        <dbReference type="ChEBI" id="CHEBI:57783"/>
        <dbReference type="ChEBI" id="CHEBI:58349"/>
        <dbReference type="ChEBI" id="CHEBI:58632"/>
        <dbReference type="ChEBI" id="CHEBI:83350"/>
        <dbReference type="EC" id="1.3.1.75"/>
    </reaction>
</comment>
<evidence type="ECO:0000256" key="7">
    <source>
        <dbReference type="ARBA" id="ARBA00024089"/>
    </source>
</evidence>
<dbReference type="Proteomes" id="UP000192601">
    <property type="component" value="Unassembled WGS sequence"/>
</dbReference>
<dbReference type="AlphaFoldDB" id="A0A1X0KLB9"/>
<dbReference type="InterPro" id="IPR036291">
    <property type="entry name" value="NAD(P)-bd_dom_sf"/>
</dbReference>
<keyword evidence="4" id="KW-0560">Oxidoreductase</keyword>
<dbReference type="Pfam" id="PF13460">
    <property type="entry name" value="NAD_binding_10"/>
    <property type="match status" value="1"/>
</dbReference>
<keyword evidence="2" id="KW-0521">NADP</keyword>
<keyword evidence="5" id="KW-0149">Chlorophyll biosynthesis</keyword>
<dbReference type="EMBL" id="MVIJ01000004">
    <property type="protein sequence ID" value="ORB75399.1"/>
    <property type="molecule type" value="Genomic_DNA"/>
</dbReference>
<comment type="caution">
    <text evidence="10">The sequence shown here is derived from an EMBL/GenBank/DDBJ whole genome shotgun (WGS) entry which is preliminary data.</text>
</comment>
<evidence type="ECO:0000256" key="3">
    <source>
        <dbReference type="ARBA" id="ARBA00022946"/>
    </source>
</evidence>
<evidence type="ECO:0000256" key="4">
    <source>
        <dbReference type="ARBA" id="ARBA00023002"/>
    </source>
</evidence>
<dbReference type="PANTHER" id="PTHR47378">
    <property type="entry name" value="DIVINYL CHLOROPHYLLIDE A 8-VINYL-REDUCTASE, CHLOROPLASTIC"/>
    <property type="match status" value="1"/>
</dbReference>
<evidence type="ECO:0000256" key="5">
    <source>
        <dbReference type="ARBA" id="ARBA00023171"/>
    </source>
</evidence>
<dbReference type="GO" id="GO:0033728">
    <property type="term" value="F:3,8-divinyl protochlorophyllide a 8-vinyl-reductase (NADPH) activity"/>
    <property type="evidence" value="ECO:0007669"/>
    <property type="project" value="UniProtKB-EC"/>
</dbReference>
<reference evidence="10 11" key="1">
    <citation type="submission" date="2017-02" db="EMBL/GenBank/DDBJ databases">
        <title>The new phylogeny of genus Mycobacterium.</title>
        <authorList>
            <person name="Tortoli E."/>
            <person name="Trovato A."/>
            <person name="Cirillo D.M."/>
        </authorList>
    </citation>
    <scope>NUCLEOTIDE SEQUENCE [LARGE SCALE GENOMIC DNA]</scope>
    <source>
        <strain evidence="10 11">DSM 43992</strain>
    </source>
</reference>
<evidence type="ECO:0000256" key="1">
    <source>
        <dbReference type="ARBA" id="ARBA00005173"/>
    </source>
</evidence>
<gene>
    <name evidence="10" type="ORF">BST44_04510</name>
</gene>